<evidence type="ECO:0000256" key="4">
    <source>
        <dbReference type="SAM" id="Phobius"/>
    </source>
</evidence>
<dbReference type="GO" id="GO:0009654">
    <property type="term" value="C:photosystem II oxygen evolving complex"/>
    <property type="evidence" value="ECO:0007669"/>
    <property type="project" value="InterPro"/>
</dbReference>
<name>C1N657_MICPC</name>
<dbReference type="GeneID" id="9688916"/>
<evidence type="ECO:0000256" key="3">
    <source>
        <dbReference type="ARBA" id="ARBA00023136"/>
    </source>
</evidence>
<comment type="subcellular location">
    <subcellularLocation>
        <location evidence="1">Membrane</location>
    </subcellularLocation>
</comment>
<dbReference type="KEGG" id="mpp:MICPUCDRAFT_49738"/>
<dbReference type="GO" id="GO:0019898">
    <property type="term" value="C:extrinsic component of membrane"/>
    <property type="evidence" value="ECO:0007669"/>
    <property type="project" value="InterPro"/>
</dbReference>
<dbReference type="GO" id="GO:0005509">
    <property type="term" value="F:calcium ion binding"/>
    <property type="evidence" value="ECO:0007669"/>
    <property type="project" value="InterPro"/>
</dbReference>
<accession>C1N657</accession>
<dbReference type="Proteomes" id="UP000001876">
    <property type="component" value="Unassembled WGS sequence"/>
</dbReference>
<dbReference type="InterPro" id="IPR023222">
    <property type="entry name" value="PsbQ-like_dom_sf"/>
</dbReference>
<keyword evidence="2" id="KW-0793">Thylakoid</keyword>
<gene>
    <name evidence="5" type="primary">PSBQ</name>
    <name evidence="5" type="ORF">MICPUCDRAFT_49738</name>
</gene>
<dbReference type="RefSeq" id="XP_003063278.1">
    <property type="nucleotide sequence ID" value="XM_003063232.1"/>
</dbReference>
<dbReference type="GO" id="GO:0015979">
    <property type="term" value="P:photosynthesis"/>
    <property type="evidence" value="ECO:0007669"/>
    <property type="project" value="InterPro"/>
</dbReference>
<keyword evidence="3 4" id="KW-0472">Membrane</keyword>
<evidence type="ECO:0000313" key="5">
    <source>
        <dbReference type="EMBL" id="EEH52414.1"/>
    </source>
</evidence>
<feature type="transmembrane region" description="Helical" evidence="4">
    <location>
        <begin position="42"/>
        <end position="59"/>
    </location>
</feature>
<keyword evidence="4" id="KW-1133">Transmembrane helix</keyword>
<reference evidence="5 6" key="1">
    <citation type="journal article" date="2009" name="Science">
        <title>Green evolution and dynamic adaptations revealed by genomes of the marine picoeukaryotes Micromonas.</title>
        <authorList>
            <person name="Worden A.Z."/>
            <person name="Lee J.H."/>
            <person name="Mock T."/>
            <person name="Rouze P."/>
            <person name="Simmons M.P."/>
            <person name="Aerts A.L."/>
            <person name="Allen A.E."/>
            <person name="Cuvelier M.L."/>
            <person name="Derelle E."/>
            <person name="Everett M.V."/>
            <person name="Foulon E."/>
            <person name="Grimwood J."/>
            <person name="Gundlach H."/>
            <person name="Henrissat B."/>
            <person name="Napoli C."/>
            <person name="McDonald S.M."/>
            <person name="Parker M.S."/>
            <person name="Rombauts S."/>
            <person name="Salamov A."/>
            <person name="Von Dassow P."/>
            <person name="Badger J.H."/>
            <person name="Coutinho P.M."/>
            <person name="Demir E."/>
            <person name="Dubchak I."/>
            <person name="Gentemann C."/>
            <person name="Eikrem W."/>
            <person name="Gready J.E."/>
            <person name="John U."/>
            <person name="Lanier W."/>
            <person name="Lindquist E.A."/>
            <person name="Lucas S."/>
            <person name="Mayer K.F."/>
            <person name="Moreau H."/>
            <person name="Not F."/>
            <person name="Otillar R."/>
            <person name="Panaud O."/>
            <person name="Pangilinan J."/>
            <person name="Paulsen I."/>
            <person name="Piegu B."/>
            <person name="Poliakov A."/>
            <person name="Robbens S."/>
            <person name="Schmutz J."/>
            <person name="Toulza E."/>
            <person name="Wyss T."/>
            <person name="Zelensky A."/>
            <person name="Zhou K."/>
            <person name="Armbrust E.V."/>
            <person name="Bhattacharya D."/>
            <person name="Goodenough U.W."/>
            <person name="Van de Peer Y."/>
            <person name="Grigoriev I.V."/>
        </authorList>
    </citation>
    <scope>NUCLEOTIDE SEQUENCE [LARGE SCALE GENOMIC DNA]</scope>
    <source>
        <strain evidence="5 6">CCMP1545</strain>
    </source>
</reference>
<dbReference type="OrthoDB" id="497707at2759"/>
<dbReference type="STRING" id="564608.C1N657"/>
<dbReference type="OMA" id="YWTEARE"/>
<dbReference type="EMBL" id="GG663748">
    <property type="protein sequence ID" value="EEH52414.1"/>
    <property type="molecule type" value="Genomic_DNA"/>
</dbReference>
<evidence type="ECO:0000256" key="1">
    <source>
        <dbReference type="ARBA" id="ARBA00004370"/>
    </source>
</evidence>
<dbReference type="Pfam" id="PF05757">
    <property type="entry name" value="PsbQ"/>
    <property type="match status" value="1"/>
</dbReference>
<evidence type="ECO:0000256" key="2">
    <source>
        <dbReference type="ARBA" id="ARBA00023078"/>
    </source>
</evidence>
<dbReference type="AlphaFoldDB" id="C1N657"/>
<organism evidence="6">
    <name type="scientific">Micromonas pusilla (strain CCMP1545)</name>
    <name type="common">Picoplanktonic green alga</name>
    <dbReference type="NCBI Taxonomy" id="564608"/>
    <lineage>
        <taxon>Eukaryota</taxon>
        <taxon>Viridiplantae</taxon>
        <taxon>Chlorophyta</taxon>
        <taxon>Mamiellophyceae</taxon>
        <taxon>Mamiellales</taxon>
        <taxon>Mamiellaceae</taxon>
        <taxon>Micromonas</taxon>
    </lineage>
</organism>
<dbReference type="eggNOG" id="ENOG502QQF9">
    <property type="taxonomic scope" value="Eukaryota"/>
</dbReference>
<proteinExistence type="predicted"/>
<dbReference type="InterPro" id="IPR008797">
    <property type="entry name" value="PSII_PsbQ"/>
</dbReference>
<keyword evidence="6" id="KW-1185">Reference proteome</keyword>
<keyword evidence="4" id="KW-0812">Transmembrane</keyword>
<evidence type="ECO:0000313" key="6">
    <source>
        <dbReference type="Proteomes" id="UP000001876"/>
    </source>
</evidence>
<dbReference type="Gene3D" id="1.20.120.290">
    <property type="entry name" value="Oxygen-evolving enhancer protein 3 (PsbQ), four-helix up-down bundle"/>
    <property type="match status" value="1"/>
</dbReference>
<protein>
    <submittedName>
        <fullName evidence="5">Oxygen-evolving enhancer protein 3, chloroplast</fullName>
    </submittedName>
</protein>
<sequence>MAALSAATSVFAGKAVVAAPAVRKAEKVSVVVKADMSKKAVSLAVAGVVAFSAMPALALNQIELQDKRVTNKEGLQLIYEARDLNIAESTRQDGPSRFAFQKLNSNQTKARATESLNRINKDVPEYVEKAYWSQAGMELRRQLNTMRFDINNLVDEKGGDRTQAKKFYQAVEALDFQIRSKDKDGATAAVATVQDLGNALLASLV</sequence>
<dbReference type="SUPFAM" id="SSF101112">
    <property type="entry name" value="Oxygen-evolving enhancer protein 3"/>
    <property type="match status" value="1"/>
</dbReference>